<dbReference type="InterPro" id="IPR001128">
    <property type="entry name" value="Cyt_P450"/>
</dbReference>
<keyword evidence="2" id="KW-0349">Heme</keyword>
<dbReference type="Pfam" id="PF00067">
    <property type="entry name" value="p450"/>
    <property type="match status" value="1"/>
</dbReference>
<keyword evidence="4" id="KW-0560">Oxidoreductase</keyword>
<dbReference type="EMBL" id="CP043494">
    <property type="protein sequence ID" value="WNG48591.1"/>
    <property type="molecule type" value="Genomic_DNA"/>
</dbReference>
<keyword evidence="3" id="KW-0479">Metal-binding</keyword>
<comment type="similarity">
    <text evidence="1">Belongs to the cytochrome P450 family.</text>
</comment>
<keyword evidence="6" id="KW-0503">Monooxygenase</keyword>
<dbReference type="PANTHER" id="PTHR24291">
    <property type="entry name" value="CYTOCHROME P450 FAMILY 4"/>
    <property type="match status" value="1"/>
</dbReference>
<dbReference type="PANTHER" id="PTHR24291:SF50">
    <property type="entry name" value="BIFUNCTIONAL ALBAFLAVENONE MONOOXYGENASE_TERPENE SYNTHASE"/>
    <property type="match status" value="1"/>
</dbReference>
<accession>A0ABY9WZM7</accession>
<name>A0ABY9WZM7_9BACT</name>
<evidence type="ECO:0000256" key="4">
    <source>
        <dbReference type="ARBA" id="ARBA00023002"/>
    </source>
</evidence>
<reference evidence="7 8" key="1">
    <citation type="submission" date="2019-08" db="EMBL/GenBank/DDBJ databases">
        <title>Archangium and Cystobacter genomes.</title>
        <authorList>
            <person name="Chen I.-C.K."/>
            <person name="Wielgoss S."/>
        </authorList>
    </citation>
    <scope>NUCLEOTIDE SEQUENCE [LARGE SCALE GENOMIC DNA]</scope>
    <source>
        <strain evidence="7 8">Cbm 6</strain>
    </source>
</reference>
<evidence type="ECO:0000256" key="3">
    <source>
        <dbReference type="ARBA" id="ARBA00022723"/>
    </source>
</evidence>
<proteinExistence type="inferred from homology"/>
<evidence type="ECO:0000256" key="2">
    <source>
        <dbReference type="ARBA" id="ARBA00022617"/>
    </source>
</evidence>
<keyword evidence="8" id="KW-1185">Reference proteome</keyword>
<evidence type="ECO:0000256" key="1">
    <source>
        <dbReference type="ARBA" id="ARBA00010617"/>
    </source>
</evidence>
<dbReference type="PRINTS" id="PR00463">
    <property type="entry name" value="EP450I"/>
</dbReference>
<keyword evidence="5" id="KW-0408">Iron</keyword>
<dbReference type="SUPFAM" id="SSF48264">
    <property type="entry name" value="Cytochrome P450"/>
    <property type="match status" value="1"/>
</dbReference>
<organism evidence="7 8">
    <name type="scientific">Archangium minus</name>
    <dbReference type="NCBI Taxonomy" id="83450"/>
    <lineage>
        <taxon>Bacteria</taxon>
        <taxon>Pseudomonadati</taxon>
        <taxon>Myxococcota</taxon>
        <taxon>Myxococcia</taxon>
        <taxon>Myxococcales</taxon>
        <taxon>Cystobacterineae</taxon>
        <taxon>Archangiaceae</taxon>
        <taxon>Archangium</taxon>
    </lineage>
</organism>
<dbReference type="InterPro" id="IPR050196">
    <property type="entry name" value="Cytochrome_P450_Monoox"/>
</dbReference>
<dbReference type="Gene3D" id="1.10.630.10">
    <property type="entry name" value="Cytochrome P450"/>
    <property type="match status" value="1"/>
</dbReference>
<protein>
    <submittedName>
        <fullName evidence="7">Cytochrome P450</fullName>
    </submittedName>
</protein>
<gene>
    <name evidence="7" type="ORF">F0U60_34115</name>
</gene>
<evidence type="ECO:0000256" key="6">
    <source>
        <dbReference type="ARBA" id="ARBA00023033"/>
    </source>
</evidence>
<dbReference type="Proteomes" id="UP001611383">
    <property type="component" value="Chromosome"/>
</dbReference>
<evidence type="ECO:0000256" key="5">
    <source>
        <dbReference type="ARBA" id="ARBA00023004"/>
    </source>
</evidence>
<evidence type="ECO:0000313" key="8">
    <source>
        <dbReference type="Proteomes" id="UP001611383"/>
    </source>
</evidence>
<sequence>MHLLDGETSPAASAHVPTAPARWPLLGHSWPLLTRPREFLLSLEKVGSLVRVYIGQLPMVVITDPELTRQVLHDSATFDKGGSLYEKLSELTGNGLLTSQSEPHKRQRRLVQPAFKKSSIKDYSSVMAEVAEGALRDWEDGAVVDMKAAAYHIASRIAARSMFSAEMADASIERIAEALSIYLNGLFVRTVGPGTLFERLPTPGNLRYKRALEVLHEEIRKIISEYISSGVEREDVLSILLREKDEGGGAGLSPQEVHNQVTTLLLAGIETSAATLCWCLYLLGHHPDVTQRLQAELDSVLGG</sequence>
<evidence type="ECO:0000313" key="7">
    <source>
        <dbReference type="EMBL" id="WNG48591.1"/>
    </source>
</evidence>
<dbReference type="InterPro" id="IPR002401">
    <property type="entry name" value="Cyt_P450_E_grp-I"/>
</dbReference>
<dbReference type="InterPro" id="IPR036396">
    <property type="entry name" value="Cyt_P450_sf"/>
</dbReference>